<evidence type="ECO:0008006" key="4">
    <source>
        <dbReference type="Google" id="ProtNLM"/>
    </source>
</evidence>
<evidence type="ECO:0000313" key="3">
    <source>
        <dbReference type="Proteomes" id="UP000185728"/>
    </source>
</evidence>
<dbReference type="InterPro" id="IPR025345">
    <property type="entry name" value="DUF4249"/>
</dbReference>
<evidence type="ECO:0000256" key="1">
    <source>
        <dbReference type="SAM" id="SignalP"/>
    </source>
</evidence>
<keyword evidence="1" id="KW-0732">Signal</keyword>
<name>A0ABY1KRZ0_9FLAO</name>
<dbReference type="PROSITE" id="PS51257">
    <property type="entry name" value="PROKAR_LIPOPROTEIN"/>
    <property type="match status" value="1"/>
</dbReference>
<sequence>MKKHIKIISLLSLAVLAFSCTDVIDVDVQSAPTRLTVEASLDWEKGTLGNEQTIRLRTSTEFFDTTSNTEVTGASVKVINDSNGTEFIFEDQNDGTYTTNAFEPIVGQSYSLEIIYNGETYSAQETLNAVPDLTILGQSRDDGFSEDDLEVNMVFKDPEEEGNSYFFKFQKQDELLPVFEEFDDEFVNGNEIDWYYESEEDDDTEETEAFEPGDVLHIEFYAISQAYRSYLQILVNQIGGMGMFDATPVAVKGNCVNLSNPENYAYGYFRVTQVVKVDYTFE</sequence>
<feature type="chain" id="PRO_5046170869" description="DUF4249 domain-containing protein" evidence="1">
    <location>
        <begin position="20"/>
        <end position="282"/>
    </location>
</feature>
<feature type="signal peptide" evidence="1">
    <location>
        <begin position="1"/>
        <end position="19"/>
    </location>
</feature>
<keyword evidence="3" id="KW-1185">Reference proteome</keyword>
<accession>A0ABY1KRZ0</accession>
<dbReference type="Pfam" id="PF14054">
    <property type="entry name" value="DUF4249"/>
    <property type="match status" value="1"/>
</dbReference>
<gene>
    <name evidence="2" type="ORF">SAMN05421766_103435</name>
</gene>
<dbReference type="Proteomes" id="UP000185728">
    <property type="component" value="Unassembled WGS sequence"/>
</dbReference>
<dbReference type="RefSeq" id="WP_076455201.1">
    <property type="nucleotide sequence ID" value="NZ_FTOB01000003.1"/>
</dbReference>
<organism evidence="2 3">
    <name type="scientific">Zobellia uliginosa</name>
    <dbReference type="NCBI Taxonomy" id="143224"/>
    <lineage>
        <taxon>Bacteria</taxon>
        <taxon>Pseudomonadati</taxon>
        <taxon>Bacteroidota</taxon>
        <taxon>Flavobacteriia</taxon>
        <taxon>Flavobacteriales</taxon>
        <taxon>Flavobacteriaceae</taxon>
        <taxon>Zobellia</taxon>
    </lineage>
</organism>
<comment type="caution">
    <text evidence="2">The sequence shown here is derived from an EMBL/GenBank/DDBJ whole genome shotgun (WGS) entry which is preliminary data.</text>
</comment>
<reference evidence="2 3" key="1">
    <citation type="submission" date="2017-01" db="EMBL/GenBank/DDBJ databases">
        <authorList>
            <person name="Varghese N."/>
            <person name="Submissions S."/>
        </authorList>
    </citation>
    <scope>NUCLEOTIDE SEQUENCE [LARGE SCALE GENOMIC DNA]</scope>
    <source>
        <strain evidence="2 3">DSM 2061</strain>
    </source>
</reference>
<proteinExistence type="predicted"/>
<protein>
    <recommendedName>
        <fullName evidence="4">DUF4249 domain-containing protein</fullName>
    </recommendedName>
</protein>
<dbReference type="EMBL" id="FTOB01000003">
    <property type="protein sequence ID" value="SIS69486.1"/>
    <property type="molecule type" value="Genomic_DNA"/>
</dbReference>
<evidence type="ECO:0000313" key="2">
    <source>
        <dbReference type="EMBL" id="SIS69486.1"/>
    </source>
</evidence>